<feature type="compositionally biased region" description="Polar residues" evidence="6">
    <location>
        <begin position="375"/>
        <end position="394"/>
    </location>
</feature>
<organism evidence="8 9">
    <name type="scientific">Henosepilachna vigintioctopunctata</name>
    <dbReference type="NCBI Taxonomy" id="420089"/>
    <lineage>
        <taxon>Eukaryota</taxon>
        <taxon>Metazoa</taxon>
        <taxon>Ecdysozoa</taxon>
        <taxon>Arthropoda</taxon>
        <taxon>Hexapoda</taxon>
        <taxon>Insecta</taxon>
        <taxon>Pterygota</taxon>
        <taxon>Neoptera</taxon>
        <taxon>Endopterygota</taxon>
        <taxon>Coleoptera</taxon>
        <taxon>Polyphaga</taxon>
        <taxon>Cucujiformia</taxon>
        <taxon>Coccinelloidea</taxon>
        <taxon>Coccinellidae</taxon>
        <taxon>Epilachninae</taxon>
        <taxon>Epilachnini</taxon>
        <taxon>Henosepilachna</taxon>
    </lineage>
</organism>
<evidence type="ECO:0000256" key="3">
    <source>
        <dbReference type="ARBA" id="ARBA00022884"/>
    </source>
</evidence>
<dbReference type="CDD" id="cd12394">
    <property type="entry name" value="RRM1_RBM34"/>
    <property type="match status" value="1"/>
</dbReference>
<proteinExistence type="inferred from homology"/>
<dbReference type="SMART" id="SM00360">
    <property type="entry name" value="RRM"/>
    <property type="match status" value="2"/>
</dbReference>
<gene>
    <name evidence="8" type="ORF">WA026_002336</name>
</gene>
<accession>A0AAW1TZ61</accession>
<feature type="domain" description="RRM" evidence="7">
    <location>
        <begin position="224"/>
        <end position="301"/>
    </location>
</feature>
<evidence type="ECO:0000313" key="8">
    <source>
        <dbReference type="EMBL" id="KAK9873988.1"/>
    </source>
</evidence>
<evidence type="ECO:0000256" key="4">
    <source>
        <dbReference type="ARBA" id="ARBA00023242"/>
    </source>
</evidence>
<evidence type="ECO:0000313" key="9">
    <source>
        <dbReference type="Proteomes" id="UP001431783"/>
    </source>
</evidence>
<dbReference type="GO" id="GO:0000463">
    <property type="term" value="P:maturation of LSU-rRNA from tricistronic rRNA transcript (SSU-rRNA, 5.8S rRNA, LSU-rRNA)"/>
    <property type="evidence" value="ECO:0007669"/>
    <property type="project" value="TreeGrafter"/>
</dbReference>
<dbReference type="PANTHER" id="PTHR23236:SF25">
    <property type="entry name" value="RNA-BINDING PROTEIN 34"/>
    <property type="match status" value="1"/>
</dbReference>
<keyword evidence="9" id="KW-1185">Reference proteome</keyword>
<dbReference type="InterPro" id="IPR034221">
    <property type="entry name" value="RBM34_RRM2"/>
</dbReference>
<evidence type="ECO:0000256" key="5">
    <source>
        <dbReference type="PROSITE-ProRule" id="PRU00176"/>
    </source>
</evidence>
<name>A0AAW1TZ61_9CUCU</name>
<dbReference type="InterPro" id="IPR035979">
    <property type="entry name" value="RBD_domain_sf"/>
</dbReference>
<feature type="compositionally biased region" description="Basic and acidic residues" evidence="6">
    <location>
        <begin position="323"/>
        <end position="362"/>
    </location>
</feature>
<evidence type="ECO:0000256" key="2">
    <source>
        <dbReference type="ARBA" id="ARBA00007077"/>
    </source>
</evidence>
<feature type="domain" description="RRM" evidence="7">
    <location>
        <begin position="122"/>
        <end position="216"/>
    </location>
</feature>
<dbReference type="Pfam" id="PF00076">
    <property type="entry name" value="RRM_1"/>
    <property type="match status" value="1"/>
</dbReference>
<dbReference type="AlphaFoldDB" id="A0AAW1TZ61"/>
<dbReference type="CDD" id="cd12395">
    <property type="entry name" value="RRM2_RBM34"/>
    <property type="match status" value="1"/>
</dbReference>
<feature type="compositionally biased region" description="Basic residues" evidence="6">
    <location>
        <begin position="400"/>
        <end position="426"/>
    </location>
</feature>
<evidence type="ECO:0000256" key="1">
    <source>
        <dbReference type="ARBA" id="ARBA00004604"/>
    </source>
</evidence>
<comment type="subcellular location">
    <subcellularLocation>
        <location evidence="1">Nucleus</location>
        <location evidence="1">Nucleolus</location>
    </subcellularLocation>
</comment>
<dbReference type="InterPro" id="IPR000504">
    <property type="entry name" value="RRM_dom"/>
</dbReference>
<feature type="region of interest" description="Disordered" evidence="6">
    <location>
        <begin position="310"/>
        <end position="426"/>
    </location>
</feature>
<comment type="similarity">
    <text evidence="2">Belongs to the RRM RBM34 family.</text>
</comment>
<dbReference type="Gene3D" id="3.30.70.330">
    <property type="match status" value="2"/>
</dbReference>
<comment type="caution">
    <text evidence="8">The sequence shown here is derived from an EMBL/GenBank/DDBJ whole genome shotgun (WGS) entry which is preliminary data.</text>
</comment>
<dbReference type="Proteomes" id="UP001431783">
    <property type="component" value="Unassembled WGS sequence"/>
</dbReference>
<protein>
    <recommendedName>
        <fullName evidence="7">RRM domain-containing protein</fullName>
    </recommendedName>
</protein>
<dbReference type="PROSITE" id="PS50102">
    <property type="entry name" value="RRM"/>
    <property type="match status" value="2"/>
</dbReference>
<evidence type="ECO:0000256" key="6">
    <source>
        <dbReference type="SAM" id="MobiDB-lite"/>
    </source>
</evidence>
<keyword evidence="4" id="KW-0539">Nucleus</keyword>
<dbReference type="SUPFAM" id="SSF54928">
    <property type="entry name" value="RNA-binding domain, RBD"/>
    <property type="match status" value="2"/>
</dbReference>
<dbReference type="GO" id="GO:0019843">
    <property type="term" value="F:rRNA binding"/>
    <property type="evidence" value="ECO:0007669"/>
    <property type="project" value="TreeGrafter"/>
</dbReference>
<dbReference type="InterPro" id="IPR012677">
    <property type="entry name" value="Nucleotide-bd_a/b_plait_sf"/>
</dbReference>
<sequence length="426" mass="48581">MEIDYQIGSLSDLITGSTSSNKIKVIEQKLELPVQNDDKTIAKKSKKSKHIKDKSVTKKTSKKNVITLDSKVDTEVSETSKCSEDATSKIKFSRAEKRDKVKKIKALENEKLQRENSEESLRTIFVGNVPLSANKTRFKRFFMKYGKVESVRFRCPPIKNMKIPTKVSIIKKEFDPDRKSWVSYVKFETEADAKNALKANGEIFKDHHIRVSLCKSDEKRDESRAIFIGNLPHKAEDDELWKAFDCCGKIESVRIVRDKHTGLGKGFAFVNFLNSDSVQLALELENVKINNKELRIQACNAKAARKSKNNGVLKAFKPRKVKKINEPHKECERKEQGKKRSAEEDENLEVKKPKILESESQKGGKTKASRKIKQNDSTEQSFEKSISNLSTNSFEGKKVDIKKKKKKNLGLLKKKRMSKKIAPKSS</sequence>
<dbReference type="PANTHER" id="PTHR23236">
    <property type="entry name" value="EUKARYOTIC TRANSLATION INITIATION FACTOR 4B/4H"/>
    <property type="match status" value="1"/>
</dbReference>
<reference evidence="8 9" key="1">
    <citation type="submission" date="2023-03" db="EMBL/GenBank/DDBJ databases">
        <title>Genome insight into feeding habits of ladybird beetles.</title>
        <authorList>
            <person name="Li H.-S."/>
            <person name="Huang Y.-H."/>
            <person name="Pang H."/>
        </authorList>
    </citation>
    <scope>NUCLEOTIDE SEQUENCE [LARGE SCALE GENOMIC DNA]</scope>
    <source>
        <strain evidence="8">SYSU_2023b</strain>
        <tissue evidence="8">Whole body</tissue>
    </source>
</reference>
<dbReference type="GO" id="GO:0005730">
    <property type="term" value="C:nucleolus"/>
    <property type="evidence" value="ECO:0007669"/>
    <property type="project" value="UniProtKB-SubCell"/>
</dbReference>
<keyword evidence="3 5" id="KW-0694">RNA-binding</keyword>
<evidence type="ECO:0000259" key="7">
    <source>
        <dbReference type="PROSITE" id="PS50102"/>
    </source>
</evidence>
<dbReference type="EMBL" id="JARQZJ010000031">
    <property type="protein sequence ID" value="KAK9873988.1"/>
    <property type="molecule type" value="Genomic_DNA"/>
</dbReference>